<dbReference type="EMBL" id="AAPH01000041">
    <property type="protein sequence ID" value="EAS41082.1"/>
    <property type="molecule type" value="Genomic_DNA"/>
</dbReference>
<evidence type="ECO:0000313" key="3">
    <source>
        <dbReference type="Proteomes" id="UP000003789"/>
    </source>
</evidence>
<proteinExistence type="predicted"/>
<dbReference type="AlphaFoldDB" id="Q1YXQ9"/>
<evidence type="ECO:0000313" key="2">
    <source>
        <dbReference type="EMBL" id="EAS41082.1"/>
    </source>
</evidence>
<name>Q1YXQ9_9GAMM</name>
<dbReference type="Proteomes" id="UP000003789">
    <property type="component" value="Unassembled WGS sequence"/>
</dbReference>
<feature type="signal peptide" evidence="1">
    <location>
        <begin position="1"/>
        <end position="23"/>
    </location>
</feature>
<organism evidence="2 3">
    <name type="scientific">Photobacterium profundum 3TCK</name>
    <dbReference type="NCBI Taxonomy" id="314280"/>
    <lineage>
        <taxon>Bacteria</taxon>
        <taxon>Pseudomonadati</taxon>
        <taxon>Pseudomonadota</taxon>
        <taxon>Gammaproteobacteria</taxon>
        <taxon>Vibrionales</taxon>
        <taxon>Vibrionaceae</taxon>
        <taxon>Photobacterium</taxon>
    </lineage>
</organism>
<feature type="chain" id="PRO_5004198331" evidence="1">
    <location>
        <begin position="24"/>
        <end position="193"/>
    </location>
</feature>
<evidence type="ECO:0000256" key="1">
    <source>
        <dbReference type="SAM" id="SignalP"/>
    </source>
</evidence>
<dbReference type="HOGENOM" id="CLU_1401327_0_0_6"/>
<keyword evidence="1" id="KW-0732">Signal</keyword>
<reference evidence="2 3" key="1">
    <citation type="submission" date="2006-03" db="EMBL/GenBank/DDBJ databases">
        <authorList>
            <person name="Bartlett D.H."/>
            <person name="Valle G."/>
            <person name="Lauro F.M."/>
            <person name="Vezzi A."/>
            <person name="Simonato F."/>
            <person name="Eloe E."/>
            <person name="Vitulo N."/>
            <person name="Stratton T.K."/>
            <person name="D'angelo M."/>
            <person name="Ferriera S."/>
            <person name="Johnson J."/>
            <person name="Kravitz S."/>
            <person name="Beeson K."/>
            <person name="Sutton G."/>
            <person name="Rogers Y."/>
            <person name="Friedman R."/>
            <person name="Frazier M."/>
            <person name="Venter J.C."/>
        </authorList>
    </citation>
    <scope>NUCLEOTIDE SEQUENCE [LARGE SCALE GENOMIC DNA]</scope>
    <source>
        <strain evidence="2 3">3TCK</strain>
    </source>
</reference>
<sequence>MNMMKKCLLISALAISMNTMANTAPVEFQLIPTIMEKFDHAELYQKKSATLGRLPLASEIGQDFPTYVSDSKGGYTVETRNKMTNDVVVASMLKPIVKDVYNQWLVPKSTWQKTYGVLPTSSEFKSFKRIKTIKAIKIDDELLSLLGSEDGETAVIAVSWDDNGMKVYKGGYLADYEYGIAPEEMKSNYELVK</sequence>
<comment type="caution">
    <text evidence="2">The sequence shown here is derived from an EMBL/GenBank/DDBJ whole genome shotgun (WGS) entry which is preliminary data.</text>
</comment>
<gene>
    <name evidence="2" type="ORF">P3TCK_10088</name>
</gene>
<accession>Q1YXQ9</accession>
<protein>
    <submittedName>
        <fullName evidence="2">Uncharacterized protein</fullName>
    </submittedName>
</protein>